<dbReference type="AlphaFoldDB" id="A0A117NFM1"/>
<evidence type="ECO:0000313" key="2">
    <source>
        <dbReference type="EMBL" id="KUM45487.1"/>
    </source>
</evidence>
<proteinExistence type="predicted"/>
<sequence>MNMARRACLPATTAYSDSADGSGTDAIGGAGSTGSTAATPFRLRKSGHNLVLRQVLQLDHSPVLGLDHKHEGQ</sequence>
<feature type="region of interest" description="Disordered" evidence="1">
    <location>
        <begin position="1"/>
        <end position="40"/>
    </location>
</feature>
<reference evidence="2" key="1">
    <citation type="journal article" date="2015" name="Genome Biol. Evol.">
        <title>Organellar Genomes of White Spruce (Picea glauca): Assembly and Annotation.</title>
        <authorList>
            <person name="Jackman S.D."/>
            <person name="Warren R.L."/>
            <person name="Gibb E.A."/>
            <person name="Vandervalk B.P."/>
            <person name="Mohamadi H."/>
            <person name="Chu J."/>
            <person name="Raymond A."/>
            <person name="Pleasance S."/>
            <person name="Coope R."/>
            <person name="Wildung M.R."/>
            <person name="Ritland C.E."/>
            <person name="Bousquet J."/>
            <person name="Jones S.J."/>
            <person name="Bohlmann J."/>
            <person name="Birol I."/>
        </authorList>
    </citation>
    <scope>NUCLEOTIDE SEQUENCE [LARGE SCALE GENOMIC DNA]</scope>
    <source>
        <tissue evidence="2">Flushing bud</tissue>
    </source>
</reference>
<evidence type="ECO:0000256" key="1">
    <source>
        <dbReference type="SAM" id="MobiDB-lite"/>
    </source>
</evidence>
<organism evidence="2">
    <name type="scientific">Picea glauca</name>
    <name type="common">White spruce</name>
    <name type="synonym">Pinus glauca</name>
    <dbReference type="NCBI Taxonomy" id="3330"/>
    <lineage>
        <taxon>Eukaryota</taxon>
        <taxon>Viridiplantae</taxon>
        <taxon>Streptophyta</taxon>
        <taxon>Embryophyta</taxon>
        <taxon>Tracheophyta</taxon>
        <taxon>Spermatophyta</taxon>
        <taxon>Pinopsida</taxon>
        <taxon>Pinidae</taxon>
        <taxon>Conifers I</taxon>
        <taxon>Pinales</taxon>
        <taxon>Pinaceae</taxon>
        <taxon>Picea</taxon>
    </lineage>
</organism>
<geneLocation type="mitochondrion" evidence="2"/>
<feature type="compositionally biased region" description="Low complexity" evidence="1">
    <location>
        <begin position="16"/>
        <end position="25"/>
    </location>
</feature>
<comment type="caution">
    <text evidence="2">The sequence shown here is derived from an EMBL/GenBank/DDBJ whole genome shotgun (WGS) entry which is preliminary data.</text>
</comment>
<protein>
    <submittedName>
        <fullName evidence="2">Uncharacterized protein</fullName>
    </submittedName>
</protein>
<gene>
    <name evidence="2" type="ORF">ABT39_MTgene2589</name>
</gene>
<accession>A0A117NFM1</accession>
<dbReference type="EMBL" id="LKAM01000018">
    <property type="protein sequence ID" value="KUM45487.1"/>
    <property type="molecule type" value="Genomic_DNA"/>
</dbReference>
<name>A0A117NFM1_PICGL</name>
<keyword evidence="2" id="KW-0496">Mitochondrion</keyword>